<reference evidence="2 3" key="1">
    <citation type="submission" date="2014-06" db="EMBL/GenBank/DDBJ databases">
        <title>The genome of the endonuclear symbiont Nucleicultrix amoebiphila.</title>
        <authorList>
            <person name="Schulz F."/>
            <person name="Horn M."/>
        </authorList>
    </citation>
    <scope>NUCLEOTIDE SEQUENCE [LARGE SCALE GENOMIC DNA]</scope>
    <source>
        <strain evidence="2 3">FS5</strain>
    </source>
</reference>
<proteinExistence type="predicted"/>
<dbReference type="EMBL" id="CP008743">
    <property type="protein sequence ID" value="ARN84321.1"/>
    <property type="molecule type" value="Genomic_DNA"/>
</dbReference>
<evidence type="ECO:0000313" key="3">
    <source>
        <dbReference type="Proteomes" id="UP000237351"/>
    </source>
</evidence>
<evidence type="ECO:0000256" key="1">
    <source>
        <dbReference type="SAM" id="Phobius"/>
    </source>
</evidence>
<organism evidence="2 3">
    <name type="scientific">Candidatus Nucleicultrix amoebiphila FS5</name>
    <dbReference type="NCBI Taxonomy" id="1414854"/>
    <lineage>
        <taxon>Bacteria</taxon>
        <taxon>Pseudomonadati</taxon>
        <taxon>Pseudomonadota</taxon>
        <taxon>Alphaproteobacteria</taxon>
        <taxon>Holosporales</taxon>
        <taxon>Candidatus Nucleicultricaceae</taxon>
        <taxon>Candidatus Nucleicultrix</taxon>
    </lineage>
</organism>
<feature type="transmembrane region" description="Helical" evidence="1">
    <location>
        <begin position="111"/>
        <end position="130"/>
    </location>
</feature>
<accession>A0A1W6N3I9</accession>
<sequence>MVAPILTAAMTLAEMAPMIARWFSGDTENSNTTQMIAGRVVDIAKKLTGTNTAATAVEVLQRDPKLLIEFQRTILKLDRDLERAFLQDRMSARRRDMALVAAGKNNTRADVMVVSAAFGLLSCLISLAFYKDAMPGEAVGIISTIAGIFGACLKDAYAFEFGSSRGSKNKDLAVMMSAMESNNH</sequence>
<protein>
    <submittedName>
        <fullName evidence="2">Uncharacterized protein</fullName>
    </submittedName>
</protein>
<keyword evidence="1" id="KW-1133">Transmembrane helix</keyword>
<keyword evidence="3" id="KW-1185">Reference proteome</keyword>
<name>A0A1W6N3I9_9PROT</name>
<keyword evidence="1" id="KW-0812">Transmembrane</keyword>
<dbReference type="AlphaFoldDB" id="A0A1W6N3I9"/>
<dbReference type="KEGG" id="naf:GQ61_02075"/>
<dbReference type="OrthoDB" id="8482233at2"/>
<dbReference type="RefSeq" id="WP_085783698.1">
    <property type="nucleotide sequence ID" value="NZ_CP008743.1"/>
</dbReference>
<dbReference type="Proteomes" id="UP000237351">
    <property type="component" value="Chromosome"/>
</dbReference>
<gene>
    <name evidence="2" type="ORF">GQ61_02075</name>
</gene>
<feature type="transmembrane region" description="Helical" evidence="1">
    <location>
        <begin position="136"/>
        <end position="157"/>
    </location>
</feature>
<keyword evidence="1" id="KW-0472">Membrane</keyword>
<evidence type="ECO:0000313" key="2">
    <source>
        <dbReference type="EMBL" id="ARN84321.1"/>
    </source>
</evidence>